<feature type="transmembrane region" description="Helical" evidence="1">
    <location>
        <begin position="6"/>
        <end position="28"/>
    </location>
</feature>
<accession>J3PJ99</accession>
<keyword evidence="1" id="KW-0812">Transmembrane</keyword>
<evidence type="ECO:0000313" key="2">
    <source>
        <dbReference type="EMBL" id="EJT68850.1"/>
    </source>
</evidence>
<reference evidence="2" key="2">
    <citation type="submission" date="2010-07" db="EMBL/GenBank/DDBJ databases">
        <authorList>
            <consortium name="The Broad Institute Genome Sequencing Platform"/>
            <consortium name="Broad Institute Genome Sequencing Center for Infectious Disease"/>
            <person name="Ma L.-J."/>
            <person name="Dead R."/>
            <person name="Young S."/>
            <person name="Zeng Q."/>
            <person name="Koehrsen M."/>
            <person name="Alvarado L."/>
            <person name="Berlin A."/>
            <person name="Chapman S.B."/>
            <person name="Chen Z."/>
            <person name="Freedman E."/>
            <person name="Gellesch M."/>
            <person name="Goldberg J."/>
            <person name="Griggs A."/>
            <person name="Gujja S."/>
            <person name="Heilman E.R."/>
            <person name="Heiman D."/>
            <person name="Hepburn T."/>
            <person name="Howarth C."/>
            <person name="Jen D."/>
            <person name="Larson L."/>
            <person name="Mehta T."/>
            <person name="Neiman D."/>
            <person name="Pearson M."/>
            <person name="Roberts A."/>
            <person name="Saif S."/>
            <person name="Shea T."/>
            <person name="Shenoy N."/>
            <person name="Sisk P."/>
            <person name="Stolte C."/>
            <person name="Sykes S."/>
            <person name="Walk T."/>
            <person name="White J."/>
            <person name="Yandava C."/>
            <person name="Haas B."/>
            <person name="Nusbaum C."/>
            <person name="Birren B."/>
        </authorList>
    </citation>
    <scope>NUCLEOTIDE SEQUENCE</scope>
    <source>
        <strain evidence="2">R3-111a-1</strain>
    </source>
</reference>
<protein>
    <submittedName>
        <fullName evidence="2 3">Uncharacterized protein</fullName>
    </submittedName>
</protein>
<dbReference type="Proteomes" id="UP000006039">
    <property type="component" value="Unassembled WGS sequence"/>
</dbReference>
<dbReference type="AlphaFoldDB" id="J3PJ99"/>
<dbReference type="HOGENOM" id="CLU_2015434_0_0_1"/>
<dbReference type="EMBL" id="GL385412">
    <property type="protein sequence ID" value="EJT68850.1"/>
    <property type="molecule type" value="Genomic_DNA"/>
</dbReference>
<dbReference type="RefSeq" id="XP_009229757.1">
    <property type="nucleotide sequence ID" value="XM_009231493.1"/>
</dbReference>
<reference evidence="3" key="5">
    <citation type="submission" date="2018-04" db="UniProtKB">
        <authorList>
            <consortium name="EnsemblFungi"/>
        </authorList>
    </citation>
    <scope>IDENTIFICATION</scope>
    <source>
        <strain evidence="3">R3-111a-1</strain>
    </source>
</reference>
<keyword evidence="1" id="KW-1133">Transmembrane helix</keyword>
<gene>
    <name evidence="3" type="primary">20354038</name>
    <name evidence="2" type="ORF">GGTG_13580</name>
</gene>
<keyword evidence="1" id="KW-0472">Membrane</keyword>
<organism evidence="2">
    <name type="scientific">Gaeumannomyces tritici (strain R3-111a-1)</name>
    <name type="common">Wheat and barley take-all root rot fungus</name>
    <name type="synonym">Gaeumannomyces graminis var. tritici</name>
    <dbReference type="NCBI Taxonomy" id="644352"/>
    <lineage>
        <taxon>Eukaryota</taxon>
        <taxon>Fungi</taxon>
        <taxon>Dikarya</taxon>
        <taxon>Ascomycota</taxon>
        <taxon>Pezizomycotina</taxon>
        <taxon>Sordariomycetes</taxon>
        <taxon>Sordariomycetidae</taxon>
        <taxon>Magnaporthales</taxon>
        <taxon>Magnaporthaceae</taxon>
        <taxon>Gaeumannomyces</taxon>
    </lineage>
</organism>
<name>J3PJ99_GAET3</name>
<keyword evidence="4" id="KW-1185">Reference proteome</keyword>
<evidence type="ECO:0000256" key="1">
    <source>
        <dbReference type="SAM" id="Phobius"/>
    </source>
</evidence>
<evidence type="ECO:0000313" key="4">
    <source>
        <dbReference type="Proteomes" id="UP000006039"/>
    </source>
</evidence>
<reference evidence="4" key="1">
    <citation type="submission" date="2010-07" db="EMBL/GenBank/DDBJ databases">
        <title>The genome sequence of Gaeumannomyces graminis var. tritici strain R3-111a-1.</title>
        <authorList>
            <consortium name="The Broad Institute Genome Sequencing Platform"/>
            <person name="Ma L.-J."/>
            <person name="Dead R."/>
            <person name="Young S."/>
            <person name="Zeng Q."/>
            <person name="Koehrsen M."/>
            <person name="Alvarado L."/>
            <person name="Berlin A."/>
            <person name="Chapman S.B."/>
            <person name="Chen Z."/>
            <person name="Freedman E."/>
            <person name="Gellesch M."/>
            <person name="Goldberg J."/>
            <person name="Griggs A."/>
            <person name="Gujja S."/>
            <person name="Heilman E.R."/>
            <person name="Heiman D."/>
            <person name="Hepburn T."/>
            <person name="Howarth C."/>
            <person name="Jen D."/>
            <person name="Larson L."/>
            <person name="Mehta T."/>
            <person name="Neiman D."/>
            <person name="Pearson M."/>
            <person name="Roberts A."/>
            <person name="Saif S."/>
            <person name="Shea T."/>
            <person name="Shenoy N."/>
            <person name="Sisk P."/>
            <person name="Stolte C."/>
            <person name="Sykes S."/>
            <person name="Walk T."/>
            <person name="White J."/>
            <person name="Yandava C."/>
            <person name="Haas B."/>
            <person name="Nusbaum C."/>
            <person name="Birren B."/>
        </authorList>
    </citation>
    <scope>NUCLEOTIDE SEQUENCE [LARGE SCALE GENOMIC DNA]</scope>
    <source>
        <strain evidence="4">R3-111a-1</strain>
    </source>
</reference>
<dbReference type="EnsemblFungi" id="EJT68850">
    <property type="protein sequence ID" value="EJT68850"/>
    <property type="gene ID" value="GGTG_13580"/>
</dbReference>
<dbReference type="GeneID" id="20354038"/>
<evidence type="ECO:0000313" key="3">
    <source>
        <dbReference type="EnsemblFungi" id="EJT68850"/>
    </source>
</evidence>
<reference evidence="3" key="4">
    <citation type="journal article" date="2015" name="G3 (Bethesda)">
        <title>Genome sequences of three phytopathogenic species of the Magnaporthaceae family of fungi.</title>
        <authorList>
            <person name="Okagaki L.H."/>
            <person name="Nunes C.C."/>
            <person name="Sailsbery J."/>
            <person name="Clay B."/>
            <person name="Brown D."/>
            <person name="John T."/>
            <person name="Oh Y."/>
            <person name="Young N."/>
            <person name="Fitzgerald M."/>
            <person name="Haas B.J."/>
            <person name="Zeng Q."/>
            <person name="Young S."/>
            <person name="Adiconis X."/>
            <person name="Fan L."/>
            <person name="Levin J.Z."/>
            <person name="Mitchell T.K."/>
            <person name="Okubara P.A."/>
            <person name="Farman M.L."/>
            <person name="Kohn L.M."/>
            <person name="Birren B."/>
            <person name="Ma L.-J."/>
            <person name="Dean R.A."/>
        </authorList>
    </citation>
    <scope>NUCLEOTIDE SEQUENCE</scope>
    <source>
        <strain evidence="3">R3-111a-1</strain>
    </source>
</reference>
<proteinExistence type="predicted"/>
<reference evidence="2" key="3">
    <citation type="submission" date="2010-09" db="EMBL/GenBank/DDBJ databases">
        <title>Annotation of Gaeumannomyces graminis var. tritici R3-111a-1.</title>
        <authorList>
            <consortium name="The Broad Institute Genome Sequencing Platform"/>
            <person name="Ma L.-J."/>
            <person name="Dead R."/>
            <person name="Young S.K."/>
            <person name="Zeng Q."/>
            <person name="Gargeya S."/>
            <person name="Fitzgerald M."/>
            <person name="Haas B."/>
            <person name="Abouelleil A."/>
            <person name="Alvarado L."/>
            <person name="Arachchi H.M."/>
            <person name="Berlin A."/>
            <person name="Brown A."/>
            <person name="Chapman S.B."/>
            <person name="Chen Z."/>
            <person name="Dunbar C."/>
            <person name="Freedman E."/>
            <person name="Gearin G."/>
            <person name="Gellesch M."/>
            <person name="Goldberg J."/>
            <person name="Griggs A."/>
            <person name="Gujja S."/>
            <person name="Heiman D."/>
            <person name="Howarth C."/>
            <person name="Larson L."/>
            <person name="Lui A."/>
            <person name="MacDonald P.J.P."/>
            <person name="Mehta T."/>
            <person name="Montmayeur A."/>
            <person name="Murphy C."/>
            <person name="Neiman D."/>
            <person name="Pearson M."/>
            <person name="Priest M."/>
            <person name="Roberts A."/>
            <person name="Saif S."/>
            <person name="Shea T."/>
            <person name="Shenoy N."/>
            <person name="Sisk P."/>
            <person name="Stolte C."/>
            <person name="Sykes S."/>
            <person name="Yandava C."/>
            <person name="Wortman J."/>
            <person name="Nusbaum C."/>
            <person name="Birren B."/>
        </authorList>
    </citation>
    <scope>NUCLEOTIDE SEQUENCE</scope>
    <source>
        <strain evidence="2">R3-111a-1</strain>
    </source>
</reference>
<dbReference type="VEuPathDB" id="FungiDB:GGTG_13580"/>
<sequence length="123" mass="13703">MAPFRRFANGVVSIGAWGSGGVMSVAVVSTRPRFRPRLSEGQVTEVSAVNCRQEREETFVIGLRRVRIVVAVVIWEANGEWRRLLRECHTPGNAVAPMDLQGSIGYVRSPSDFLQKQRQPVLP</sequence>